<organism evidence="2 3">
    <name type="scientific">Arthrobacter phage DrYang</name>
    <dbReference type="NCBI Taxonomy" id="2686080"/>
    <lineage>
        <taxon>Viruses</taxon>
        <taxon>Duplodnaviria</taxon>
        <taxon>Heunggongvirae</taxon>
        <taxon>Uroviricota</taxon>
        <taxon>Caudoviricetes</taxon>
        <taxon>Klausavirus</taxon>
        <taxon>Klausavirus dryang</taxon>
    </lineage>
</organism>
<dbReference type="Proteomes" id="UP000438167">
    <property type="component" value="Segment"/>
</dbReference>
<dbReference type="EMBL" id="MN703411">
    <property type="protein sequence ID" value="QGZ17112.1"/>
    <property type="molecule type" value="Genomic_DNA"/>
</dbReference>
<accession>A0A6B9JE69</accession>
<proteinExistence type="predicted"/>
<feature type="region of interest" description="Disordered" evidence="1">
    <location>
        <begin position="1"/>
        <end position="90"/>
    </location>
</feature>
<name>A0A6B9JE69_9CAUD</name>
<protein>
    <submittedName>
        <fullName evidence="2">Uncharacterized protein</fullName>
    </submittedName>
</protein>
<keyword evidence="3" id="KW-1185">Reference proteome</keyword>
<gene>
    <name evidence="2" type="primary">13</name>
    <name evidence="2" type="ORF">SEA_DRYANG_13</name>
</gene>
<feature type="compositionally biased region" description="Acidic residues" evidence="1">
    <location>
        <begin position="76"/>
        <end position="90"/>
    </location>
</feature>
<reference evidence="2 3" key="1">
    <citation type="submission" date="2019-11" db="EMBL/GenBank/DDBJ databases">
        <authorList>
            <person name="Donovan J."/>
            <person name="Schaffer R."/>
            <person name="Bae M.S."/>
            <person name="Gitobu P.N."/>
            <person name="Guan P."/>
            <person name="Olavarrieta M.P."/>
            <person name="Perez Cortez K."/>
            <person name="Tozier F.G."/>
            <person name="Vasilopoulos H."/>
            <person name="Zhang S."/>
            <person name="Kapinos A."/>
            <person name="Freise A.C."/>
            <person name="Moberg-Parker J."/>
            <person name="Garlena R.A."/>
            <person name="Russell D.A."/>
            <person name="Pope W.H."/>
            <person name="Jacobs-Sera D."/>
            <person name="Hatfull G.F."/>
        </authorList>
    </citation>
    <scope>NUCLEOTIDE SEQUENCE [LARGE SCALE GENOMIC DNA]</scope>
</reference>
<dbReference type="GeneID" id="55815341"/>
<feature type="compositionally biased region" description="Low complexity" evidence="1">
    <location>
        <begin position="47"/>
        <end position="56"/>
    </location>
</feature>
<dbReference type="KEGG" id="vg:55815341"/>
<evidence type="ECO:0000256" key="1">
    <source>
        <dbReference type="SAM" id="MobiDB-lite"/>
    </source>
</evidence>
<sequence length="140" mass="14549">MTQRRRSASDALKGAEAKEETQPVIPEAPEDEKQGATEAEADKNAAESKAAAADPETGSGVAAGKVEVDGSIDAAAADESEDVEEDGEEDGLVEATVVIALFNYFDETDAHCSATKGTTVHVDRETAERGVKLGAIKLTD</sequence>
<evidence type="ECO:0000313" key="2">
    <source>
        <dbReference type="EMBL" id="QGZ17112.1"/>
    </source>
</evidence>
<feature type="compositionally biased region" description="Basic and acidic residues" evidence="1">
    <location>
        <begin position="31"/>
        <end position="46"/>
    </location>
</feature>
<evidence type="ECO:0000313" key="3">
    <source>
        <dbReference type="Proteomes" id="UP000438167"/>
    </source>
</evidence>
<dbReference type="RefSeq" id="YP_009885935.1">
    <property type="nucleotide sequence ID" value="NC_049489.1"/>
</dbReference>